<comment type="subcellular location">
    <subcellularLocation>
        <location evidence="1">Membrane</location>
        <topology evidence="1">Multi-pass membrane protein</topology>
    </subcellularLocation>
</comment>
<evidence type="ECO:0000256" key="1">
    <source>
        <dbReference type="ARBA" id="ARBA00004141"/>
    </source>
</evidence>
<accession>A0AAJ0DAN9</accession>
<feature type="transmembrane region" description="Helical" evidence="7">
    <location>
        <begin position="70"/>
        <end position="93"/>
    </location>
</feature>
<feature type="transmembrane region" description="Helical" evidence="7">
    <location>
        <begin position="451"/>
        <end position="471"/>
    </location>
</feature>
<evidence type="ECO:0000256" key="7">
    <source>
        <dbReference type="SAM" id="Phobius"/>
    </source>
</evidence>
<dbReference type="PANTHER" id="PTHR48022:SF38">
    <property type="entry name" value="MAJOR FACILITATOR SUPERFAMILY (MFS) PROFILE DOMAIN-CONTAINING PROTEIN-RELATED"/>
    <property type="match status" value="1"/>
</dbReference>
<sequence length="558" mass="61225">MLREFFRTIRAMYRLMAWNLLFSVLFAALGTFSTAYGLAIPGSTFGQPNFYTYFELDQQGEPGFSRTATYLALLNGVNAAGAVLGCAFTAWFADKKGRKLTILIGGAVLAAGGALNAGSLSITQFVVGRAIAGIGSRMLAAVVPIYQGEIAPPEIRGAMMGTTGVMYACGYAAAGWLGFGCWHISATSPHADAAWRGPLAFQCVTPLILCIAGVWFIPESPRWFLSQGKRNQALQNFIHLRALSDDPDHVRVKAEFILLEQQYEADRGLSRRGRFEIFKGKANGRRLAITALTMFGSQFLGVYVIAGYGPVIYGKLRLKGHMPLLLNACWATLCIPGNLISAAIVDRVGRTTLLVFGSTACLVCLIFECALTVQYLDSENRSGRIAAASFLWVYVVFWSLCVDGTQFTYVSEIWPNHLRAQGTSWALACFFVGSVITSVALPIAMEHIKGLAYNILIVPSFVYIIFIIVLFPETRGLSLEEISTLFDDTKTIGKYLWNKMRGTTTSETSNDEGRSEHDTEESAHKPSEDSIEMSEYESIRSELRDGYIVVDPSKATMR</sequence>
<feature type="transmembrane region" description="Helical" evidence="7">
    <location>
        <begin position="126"/>
        <end position="146"/>
    </location>
</feature>
<evidence type="ECO:0000256" key="5">
    <source>
        <dbReference type="ARBA" id="ARBA00023136"/>
    </source>
</evidence>
<dbReference type="PANTHER" id="PTHR48022">
    <property type="entry name" value="PLASTIDIC GLUCOSE TRANSPORTER 4"/>
    <property type="match status" value="1"/>
</dbReference>
<feature type="compositionally biased region" description="Basic and acidic residues" evidence="6">
    <location>
        <begin position="511"/>
        <end position="528"/>
    </location>
</feature>
<dbReference type="InterPro" id="IPR036259">
    <property type="entry name" value="MFS_trans_sf"/>
</dbReference>
<organism evidence="9 10">
    <name type="scientific">Extremus antarcticus</name>
    <dbReference type="NCBI Taxonomy" id="702011"/>
    <lineage>
        <taxon>Eukaryota</taxon>
        <taxon>Fungi</taxon>
        <taxon>Dikarya</taxon>
        <taxon>Ascomycota</taxon>
        <taxon>Pezizomycotina</taxon>
        <taxon>Dothideomycetes</taxon>
        <taxon>Dothideomycetidae</taxon>
        <taxon>Mycosphaerellales</taxon>
        <taxon>Extremaceae</taxon>
        <taxon>Extremus</taxon>
    </lineage>
</organism>
<dbReference type="Proteomes" id="UP001271007">
    <property type="component" value="Unassembled WGS sequence"/>
</dbReference>
<evidence type="ECO:0000256" key="4">
    <source>
        <dbReference type="ARBA" id="ARBA00022989"/>
    </source>
</evidence>
<keyword evidence="4 7" id="KW-1133">Transmembrane helix</keyword>
<gene>
    <name evidence="9" type="ORF">LTR09_012028</name>
</gene>
<dbReference type="Pfam" id="PF00083">
    <property type="entry name" value="Sugar_tr"/>
    <property type="match status" value="1"/>
</dbReference>
<dbReference type="GO" id="GO:0005351">
    <property type="term" value="F:carbohydrate:proton symporter activity"/>
    <property type="evidence" value="ECO:0007669"/>
    <property type="project" value="TreeGrafter"/>
</dbReference>
<feature type="domain" description="Major facilitator superfamily (MFS) profile" evidence="8">
    <location>
        <begin position="23"/>
        <end position="475"/>
    </location>
</feature>
<comment type="caution">
    <text evidence="9">The sequence shown here is derived from an EMBL/GenBank/DDBJ whole genome shotgun (WGS) entry which is preliminary data.</text>
</comment>
<keyword evidence="3 7" id="KW-0812">Transmembrane</keyword>
<proteinExistence type="inferred from homology"/>
<evidence type="ECO:0000256" key="2">
    <source>
        <dbReference type="ARBA" id="ARBA00010992"/>
    </source>
</evidence>
<reference evidence="9" key="1">
    <citation type="submission" date="2023-04" db="EMBL/GenBank/DDBJ databases">
        <title>Black Yeasts Isolated from many extreme environments.</title>
        <authorList>
            <person name="Coleine C."/>
            <person name="Stajich J.E."/>
            <person name="Selbmann L."/>
        </authorList>
    </citation>
    <scope>NUCLEOTIDE SEQUENCE</scope>
    <source>
        <strain evidence="9">CCFEE 5312</strain>
    </source>
</reference>
<dbReference type="EMBL" id="JAWDJX010000090">
    <property type="protein sequence ID" value="KAK3046502.1"/>
    <property type="molecule type" value="Genomic_DNA"/>
</dbReference>
<keyword evidence="10" id="KW-1185">Reference proteome</keyword>
<evidence type="ECO:0000313" key="10">
    <source>
        <dbReference type="Proteomes" id="UP001271007"/>
    </source>
</evidence>
<keyword evidence="5 7" id="KW-0472">Membrane</keyword>
<protein>
    <recommendedName>
        <fullName evidence="8">Major facilitator superfamily (MFS) profile domain-containing protein</fullName>
    </recommendedName>
</protein>
<feature type="transmembrane region" description="Helical" evidence="7">
    <location>
        <begin position="100"/>
        <end position="120"/>
    </location>
</feature>
<dbReference type="Gene3D" id="1.20.1250.20">
    <property type="entry name" value="MFS general substrate transporter like domains"/>
    <property type="match status" value="1"/>
</dbReference>
<name>A0AAJ0DAN9_9PEZI</name>
<dbReference type="GO" id="GO:0016020">
    <property type="term" value="C:membrane"/>
    <property type="evidence" value="ECO:0007669"/>
    <property type="project" value="UniProtKB-SubCell"/>
</dbReference>
<evidence type="ECO:0000256" key="3">
    <source>
        <dbReference type="ARBA" id="ARBA00022692"/>
    </source>
</evidence>
<feature type="transmembrane region" description="Helical" evidence="7">
    <location>
        <begin position="158"/>
        <end position="179"/>
    </location>
</feature>
<comment type="similarity">
    <text evidence="2">Belongs to the major facilitator superfamily. Sugar transporter (TC 2.A.1.1) family.</text>
</comment>
<feature type="transmembrane region" description="Helical" evidence="7">
    <location>
        <begin position="385"/>
        <end position="404"/>
    </location>
</feature>
<dbReference type="AlphaFoldDB" id="A0AAJ0DAN9"/>
<feature type="transmembrane region" description="Helical" evidence="7">
    <location>
        <begin position="324"/>
        <end position="345"/>
    </location>
</feature>
<dbReference type="InterPro" id="IPR050360">
    <property type="entry name" value="MFS_Sugar_Transporters"/>
</dbReference>
<feature type="region of interest" description="Disordered" evidence="6">
    <location>
        <begin position="503"/>
        <end position="536"/>
    </location>
</feature>
<dbReference type="InterPro" id="IPR020846">
    <property type="entry name" value="MFS_dom"/>
</dbReference>
<feature type="transmembrane region" description="Helical" evidence="7">
    <location>
        <begin position="425"/>
        <end position="445"/>
    </location>
</feature>
<dbReference type="SUPFAM" id="SSF103473">
    <property type="entry name" value="MFS general substrate transporter"/>
    <property type="match status" value="1"/>
</dbReference>
<dbReference type="PROSITE" id="PS50850">
    <property type="entry name" value="MFS"/>
    <property type="match status" value="1"/>
</dbReference>
<dbReference type="InterPro" id="IPR005828">
    <property type="entry name" value="MFS_sugar_transport-like"/>
</dbReference>
<evidence type="ECO:0000313" key="9">
    <source>
        <dbReference type="EMBL" id="KAK3046502.1"/>
    </source>
</evidence>
<feature type="transmembrane region" description="Helical" evidence="7">
    <location>
        <begin position="352"/>
        <end position="373"/>
    </location>
</feature>
<feature type="transmembrane region" description="Helical" evidence="7">
    <location>
        <begin position="199"/>
        <end position="217"/>
    </location>
</feature>
<feature type="transmembrane region" description="Helical" evidence="7">
    <location>
        <begin position="287"/>
        <end position="312"/>
    </location>
</feature>
<evidence type="ECO:0000256" key="6">
    <source>
        <dbReference type="SAM" id="MobiDB-lite"/>
    </source>
</evidence>
<evidence type="ECO:0000259" key="8">
    <source>
        <dbReference type="PROSITE" id="PS50850"/>
    </source>
</evidence>